<evidence type="ECO:0000256" key="3">
    <source>
        <dbReference type="ARBA" id="ARBA00018029"/>
    </source>
</evidence>
<evidence type="ECO:0000259" key="10">
    <source>
        <dbReference type="Pfam" id="PF01979"/>
    </source>
</evidence>
<dbReference type="InterPro" id="IPR003764">
    <property type="entry name" value="GlcNAc_6-P_deAcase"/>
</dbReference>
<evidence type="ECO:0000256" key="6">
    <source>
        <dbReference type="ARBA" id="ARBA00023277"/>
    </source>
</evidence>
<comment type="similarity">
    <text evidence="1">Belongs to the metallo-dependent hydrolases superfamily. NagA family.</text>
</comment>
<accession>A0A8H3UQ94</accession>
<dbReference type="PIRSF" id="PIRSF038994">
    <property type="entry name" value="NagA"/>
    <property type="match status" value="1"/>
</dbReference>
<keyword evidence="5" id="KW-0378">Hydrolase</keyword>
<organism evidence="11 12">
    <name type="scientific">Venturia inaequalis</name>
    <name type="common">Apple scab fungus</name>
    <dbReference type="NCBI Taxonomy" id="5025"/>
    <lineage>
        <taxon>Eukaryota</taxon>
        <taxon>Fungi</taxon>
        <taxon>Dikarya</taxon>
        <taxon>Ascomycota</taxon>
        <taxon>Pezizomycotina</taxon>
        <taxon>Dothideomycetes</taxon>
        <taxon>Pleosporomycetidae</taxon>
        <taxon>Venturiales</taxon>
        <taxon>Venturiaceae</taxon>
        <taxon>Venturia</taxon>
    </lineage>
</organism>
<keyword evidence="4 9" id="KW-0479">Metal-binding</keyword>
<comment type="cofactor">
    <cofactor evidence="9">
        <name>a divalent metal cation</name>
        <dbReference type="ChEBI" id="CHEBI:60240"/>
    </cofactor>
    <text evidence="9">Binds 1 divalent metal cation per subunit.</text>
</comment>
<dbReference type="GO" id="GO:0008448">
    <property type="term" value="F:N-acetylglucosamine-6-phosphate deacetylase activity"/>
    <property type="evidence" value="ECO:0007669"/>
    <property type="project" value="UniProtKB-EC"/>
</dbReference>
<evidence type="ECO:0000256" key="2">
    <source>
        <dbReference type="ARBA" id="ARBA00011899"/>
    </source>
</evidence>
<feature type="binding site" evidence="9">
    <location>
        <position position="156"/>
    </location>
    <ligand>
        <name>Zn(2+)</name>
        <dbReference type="ChEBI" id="CHEBI:29105"/>
    </ligand>
</feature>
<dbReference type="EMBL" id="WNWQ01000201">
    <property type="protein sequence ID" value="KAE9974594.1"/>
    <property type="molecule type" value="Genomic_DNA"/>
</dbReference>
<dbReference type="CDD" id="cd00854">
    <property type="entry name" value="NagA"/>
    <property type="match status" value="1"/>
</dbReference>
<evidence type="ECO:0000256" key="8">
    <source>
        <dbReference type="PIRSR" id="PIRSR038994-1"/>
    </source>
</evidence>
<dbReference type="AlphaFoldDB" id="A0A8H3UQ94"/>
<feature type="domain" description="Amidohydrolase-related" evidence="10">
    <location>
        <begin position="69"/>
        <end position="404"/>
    </location>
</feature>
<gene>
    <name evidence="11" type="ORF">BLS_003066</name>
</gene>
<dbReference type="InterPro" id="IPR032466">
    <property type="entry name" value="Metal_Hydrolase"/>
</dbReference>
<evidence type="ECO:0000256" key="1">
    <source>
        <dbReference type="ARBA" id="ARBA00010716"/>
    </source>
</evidence>
<feature type="binding site" evidence="9">
    <location>
        <position position="248"/>
    </location>
    <ligand>
        <name>Zn(2+)</name>
        <dbReference type="ChEBI" id="CHEBI:29105"/>
    </ligand>
</feature>
<evidence type="ECO:0000313" key="12">
    <source>
        <dbReference type="Proteomes" id="UP000433883"/>
    </source>
</evidence>
<proteinExistence type="inferred from homology"/>
<dbReference type="GO" id="GO:0046872">
    <property type="term" value="F:metal ion binding"/>
    <property type="evidence" value="ECO:0007669"/>
    <property type="project" value="UniProtKB-KW"/>
</dbReference>
<dbReference type="PANTHER" id="PTHR11113">
    <property type="entry name" value="N-ACETYLGLUCOSAMINE-6-PHOSPHATE DEACETYLASE"/>
    <property type="match status" value="1"/>
</dbReference>
<evidence type="ECO:0000313" key="11">
    <source>
        <dbReference type="EMBL" id="KAE9974594.1"/>
    </source>
</evidence>
<comment type="caution">
    <text evidence="11">The sequence shown here is derived from an EMBL/GenBank/DDBJ whole genome shotgun (WGS) entry which is preliminary data.</text>
</comment>
<keyword evidence="6" id="KW-0119">Carbohydrate metabolism</keyword>
<feature type="binding site" evidence="9">
    <location>
        <position position="227"/>
    </location>
    <ligand>
        <name>Zn(2+)</name>
        <dbReference type="ChEBI" id="CHEBI:29105"/>
    </ligand>
</feature>
<dbReference type="InterPro" id="IPR011059">
    <property type="entry name" value="Metal-dep_hydrolase_composite"/>
</dbReference>
<reference evidence="11 12" key="1">
    <citation type="submission" date="2019-11" db="EMBL/GenBank/DDBJ databases">
        <title>Venturia inaequalis Genome Resource.</title>
        <authorList>
            <person name="Lichtner F.J."/>
        </authorList>
    </citation>
    <scope>NUCLEOTIDE SEQUENCE [LARGE SCALE GENOMIC DNA]</scope>
    <source>
        <strain evidence="11">Bline_iso_100314</strain>
    </source>
</reference>
<dbReference type="Gene3D" id="3.20.20.140">
    <property type="entry name" value="Metal-dependent hydrolases"/>
    <property type="match status" value="1"/>
</dbReference>
<dbReference type="Proteomes" id="UP000433883">
    <property type="component" value="Unassembled WGS sequence"/>
</dbReference>
<dbReference type="FunFam" id="3.20.20.140:FF:000065">
    <property type="entry name" value="N-acetylglucosamine-6-phosphate deacetylase"/>
    <property type="match status" value="1"/>
</dbReference>
<dbReference type="GO" id="GO:0006046">
    <property type="term" value="P:N-acetylglucosamine catabolic process"/>
    <property type="evidence" value="ECO:0007669"/>
    <property type="project" value="TreeGrafter"/>
</dbReference>
<evidence type="ECO:0000256" key="5">
    <source>
        <dbReference type="ARBA" id="ARBA00022801"/>
    </source>
</evidence>
<dbReference type="PANTHER" id="PTHR11113:SF14">
    <property type="entry name" value="N-ACETYLGLUCOSAMINE-6-PHOSPHATE DEACETYLASE"/>
    <property type="match status" value="1"/>
</dbReference>
<protein>
    <recommendedName>
        <fullName evidence="3">N-acetylglucosamine-6-phosphate deacetylase</fullName>
        <ecNumber evidence="2">3.5.1.25</ecNumber>
    </recommendedName>
</protein>
<dbReference type="InterPro" id="IPR006680">
    <property type="entry name" value="Amidohydro-rel"/>
</dbReference>
<sequence length="433" mass="46641">MPSAIRSHTPSPTRTNITKFTNCRVVRNNDLIYEDLWISSRTGRILNGEEVFFKHKAAPDKVIDLGGRILAPGLIEVQLNGAFGFDFSVAPDDTAQYPKGLLRANKQLVKTGVTSFTPTVTSQRSDVYRKVLPYLAPSGSRRRAEDGAESLGAHVEGPFINTEMNGIHTKSVLQQPENGLEDLSSCYGAENLERDTIAYVTMAPELNGAINAIRDLKARGIRVSMGHTAVTYEEAKLGVDAGATMITHLFNQCNPLHHRNPGMFGLLGQAPQPDSPKPYFGIIADGIHLHGSAVNIAWNAHPEGFILVTDAMSYLGLPDGTYDWTNGERITKNGIRLTLEGSTKIAGSSITLIDCVNNFIGWSGASIAQALGAVTTTPAKMLGVENSKGSLDPGTDADLVVLEEIVSENGSPSLRVEQVWKFGECVHDSAGSK</sequence>
<dbReference type="SUPFAM" id="SSF51556">
    <property type="entry name" value="Metallo-dependent hydrolases"/>
    <property type="match status" value="1"/>
</dbReference>
<comment type="catalytic activity">
    <reaction evidence="7">
        <text>N-acetyl-D-glucosamine 6-phosphate + H2O = D-glucosamine 6-phosphate + acetate</text>
        <dbReference type="Rhea" id="RHEA:22936"/>
        <dbReference type="ChEBI" id="CHEBI:15377"/>
        <dbReference type="ChEBI" id="CHEBI:30089"/>
        <dbReference type="ChEBI" id="CHEBI:57513"/>
        <dbReference type="ChEBI" id="CHEBI:58725"/>
        <dbReference type="EC" id="3.5.1.25"/>
    </reaction>
</comment>
<feature type="active site" description="Proton donor/acceptor" evidence="8">
    <location>
        <position position="310"/>
    </location>
</feature>
<dbReference type="Pfam" id="PF01979">
    <property type="entry name" value="Amidohydro_1"/>
    <property type="match status" value="1"/>
</dbReference>
<dbReference type="SUPFAM" id="SSF51338">
    <property type="entry name" value="Composite domain of metallo-dependent hydrolases"/>
    <property type="match status" value="1"/>
</dbReference>
<evidence type="ECO:0000256" key="4">
    <source>
        <dbReference type="ARBA" id="ARBA00022723"/>
    </source>
</evidence>
<evidence type="ECO:0000256" key="7">
    <source>
        <dbReference type="ARBA" id="ARBA00047647"/>
    </source>
</evidence>
<name>A0A8H3UQ94_VENIN</name>
<dbReference type="NCBIfam" id="TIGR00221">
    <property type="entry name" value="nagA"/>
    <property type="match status" value="1"/>
</dbReference>
<dbReference type="EC" id="3.5.1.25" evidence="2"/>
<evidence type="ECO:0000256" key="9">
    <source>
        <dbReference type="PIRSR" id="PIRSR038994-3"/>
    </source>
</evidence>